<dbReference type="InterPro" id="IPR037919">
    <property type="entry name" value="OGT"/>
</dbReference>
<feature type="repeat" description="TPR" evidence="1">
    <location>
        <begin position="91"/>
        <end position="124"/>
    </location>
</feature>
<dbReference type="SUPFAM" id="SSF48452">
    <property type="entry name" value="TPR-like"/>
    <property type="match status" value="1"/>
</dbReference>
<keyword evidence="2" id="KW-0175">Coiled coil</keyword>
<dbReference type="GO" id="GO:0006493">
    <property type="term" value="P:protein O-linked glycosylation"/>
    <property type="evidence" value="ECO:0007669"/>
    <property type="project" value="InterPro"/>
</dbReference>
<dbReference type="GO" id="GO:0097363">
    <property type="term" value="F:protein O-acetylglucosaminyltransferase activity"/>
    <property type="evidence" value="ECO:0007669"/>
    <property type="project" value="TreeGrafter"/>
</dbReference>
<dbReference type="SMART" id="SM00028">
    <property type="entry name" value="TPR"/>
    <property type="match status" value="3"/>
</dbReference>
<evidence type="ECO:0008006" key="5">
    <source>
        <dbReference type="Google" id="ProtNLM"/>
    </source>
</evidence>
<evidence type="ECO:0000256" key="2">
    <source>
        <dbReference type="SAM" id="Coils"/>
    </source>
</evidence>
<evidence type="ECO:0000313" key="4">
    <source>
        <dbReference type="EMBL" id="QQP22359.1"/>
    </source>
</evidence>
<keyword evidence="1" id="KW-0802">TPR repeat</keyword>
<dbReference type="PANTHER" id="PTHR44366:SF1">
    <property type="entry name" value="UDP-N-ACETYLGLUCOSAMINE--PEPTIDE N-ACETYLGLUCOSAMINYLTRANSFERASE 110 KDA SUBUNIT"/>
    <property type="match status" value="1"/>
</dbReference>
<gene>
    <name evidence="4" type="primary">ycf37</name>
</gene>
<accession>A0A7T8G5M4</accession>
<keyword evidence="4" id="KW-0150">Chloroplast</keyword>
<sequence>MDNILPLIYLLVLLGSLSLVTLVIGKEVIKKRQIELQLAELQNKIRTKECTYEDYYNLGKIYLSKKLFDQAIIQFRYALKLWDLEDTEGLANLYNTVGFTYAETEQYEIAIYYYQEAIKYIKNYIAALNNLGFAYEKKQLISEALKIYREVISFDSENEIATSRILILSRRLKVSG</sequence>
<proteinExistence type="predicted"/>
<organism evidence="4">
    <name type="scientific">Baffinella frigidus</name>
    <dbReference type="NCBI Taxonomy" id="2571260"/>
    <lineage>
        <taxon>Eukaryota</taxon>
        <taxon>Cryptophyceae</taxon>
        <taxon>Cryptomonadales</taxon>
        <taxon>Baffinellaceae</taxon>
        <taxon>Baffinella</taxon>
    </lineage>
</organism>
<evidence type="ECO:0000256" key="1">
    <source>
        <dbReference type="PROSITE-ProRule" id="PRU00339"/>
    </source>
</evidence>
<evidence type="ECO:0000256" key="3">
    <source>
        <dbReference type="SAM" id="Phobius"/>
    </source>
</evidence>
<feature type="coiled-coil region" evidence="2">
    <location>
        <begin position="24"/>
        <end position="58"/>
    </location>
</feature>
<keyword evidence="3" id="KW-1133">Transmembrane helix</keyword>
<dbReference type="EMBL" id="MK798155">
    <property type="protein sequence ID" value="QQP22359.1"/>
    <property type="molecule type" value="Genomic_DNA"/>
</dbReference>
<name>A0A7T8G5M4_9CRYP</name>
<protein>
    <recommendedName>
        <fullName evidence="5">Ycf37</fullName>
    </recommendedName>
</protein>
<dbReference type="InterPro" id="IPR019734">
    <property type="entry name" value="TPR_rpt"/>
</dbReference>
<dbReference type="Pfam" id="PF13181">
    <property type="entry name" value="TPR_8"/>
    <property type="match status" value="1"/>
</dbReference>
<dbReference type="Pfam" id="PF13424">
    <property type="entry name" value="TPR_12"/>
    <property type="match status" value="1"/>
</dbReference>
<reference evidence="4" key="1">
    <citation type="journal article" date="2019" name="Mitochondrial DNA Part B Resour">
        <title>The complete plastid genome of a marine microalgae Cryptophyceae sp. CCMP2293 (Cryptophyta).</title>
        <authorList>
            <person name="Xu K."/>
            <person name="Hu S."/>
            <person name="Tang X."/>
        </authorList>
    </citation>
    <scope>NUCLEOTIDE SEQUENCE</scope>
</reference>
<feature type="repeat" description="TPR" evidence="1">
    <location>
        <begin position="125"/>
        <end position="158"/>
    </location>
</feature>
<dbReference type="PROSITE" id="PS50005">
    <property type="entry name" value="TPR"/>
    <property type="match status" value="3"/>
</dbReference>
<dbReference type="AlphaFoldDB" id="A0A7T8G5M4"/>
<feature type="repeat" description="TPR" evidence="1">
    <location>
        <begin position="52"/>
        <end position="85"/>
    </location>
</feature>
<dbReference type="PANTHER" id="PTHR44366">
    <property type="entry name" value="UDP-N-ACETYLGLUCOSAMINE--PEPTIDE N-ACETYLGLUCOSAMINYLTRANSFERASE 110 KDA SUBUNIT"/>
    <property type="match status" value="1"/>
</dbReference>
<keyword evidence="3" id="KW-0812">Transmembrane</keyword>
<dbReference type="InterPro" id="IPR011990">
    <property type="entry name" value="TPR-like_helical_dom_sf"/>
</dbReference>
<dbReference type="Gene3D" id="1.25.40.10">
    <property type="entry name" value="Tetratricopeptide repeat domain"/>
    <property type="match status" value="1"/>
</dbReference>
<keyword evidence="4" id="KW-0934">Plastid</keyword>
<geneLocation type="chloroplast" evidence="4"/>
<keyword evidence="3" id="KW-0472">Membrane</keyword>
<feature type="transmembrane region" description="Helical" evidence="3">
    <location>
        <begin position="6"/>
        <end position="25"/>
    </location>
</feature>